<evidence type="ECO:0000313" key="3">
    <source>
        <dbReference type="Proteomes" id="UP000007266"/>
    </source>
</evidence>
<keyword evidence="1" id="KW-1133">Transmembrane helix</keyword>
<dbReference type="AlphaFoldDB" id="D1ZZV7"/>
<feature type="transmembrane region" description="Helical" evidence="1">
    <location>
        <begin position="117"/>
        <end position="144"/>
    </location>
</feature>
<reference evidence="2 3" key="1">
    <citation type="journal article" date="2008" name="Nature">
        <title>The genome of the model beetle and pest Tribolium castaneum.</title>
        <authorList>
            <consortium name="Tribolium Genome Sequencing Consortium"/>
            <person name="Richards S."/>
            <person name="Gibbs R.A."/>
            <person name="Weinstock G.M."/>
            <person name="Brown S.J."/>
            <person name="Denell R."/>
            <person name="Beeman R.W."/>
            <person name="Gibbs R."/>
            <person name="Beeman R.W."/>
            <person name="Brown S.J."/>
            <person name="Bucher G."/>
            <person name="Friedrich M."/>
            <person name="Grimmelikhuijzen C.J."/>
            <person name="Klingler M."/>
            <person name="Lorenzen M."/>
            <person name="Richards S."/>
            <person name="Roth S."/>
            <person name="Schroder R."/>
            <person name="Tautz D."/>
            <person name="Zdobnov E.M."/>
            <person name="Muzny D."/>
            <person name="Gibbs R.A."/>
            <person name="Weinstock G.M."/>
            <person name="Attaway T."/>
            <person name="Bell S."/>
            <person name="Buhay C.J."/>
            <person name="Chandrabose M.N."/>
            <person name="Chavez D."/>
            <person name="Clerk-Blankenburg K.P."/>
            <person name="Cree A."/>
            <person name="Dao M."/>
            <person name="Davis C."/>
            <person name="Chacko J."/>
            <person name="Dinh H."/>
            <person name="Dugan-Rocha S."/>
            <person name="Fowler G."/>
            <person name="Garner T.T."/>
            <person name="Garnes J."/>
            <person name="Gnirke A."/>
            <person name="Hawes A."/>
            <person name="Hernandez J."/>
            <person name="Hines S."/>
            <person name="Holder M."/>
            <person name="Hume J."/>
            <person name="Jhangiani S.N."/>
            <person name="Joshi V."/>
            <person name="Khan Z.M."/>
            <person name="Jackson L."/>
            <person name="Kovar C."/>
            <person name="Kowis A."/>
            <person name="Lee S."/>
            <person name="Lewis L.R."/>
            <person name="Margolis J."/>
            <person name="Morgan M."/>
            <person name="Nazareth L.V."/>
            <person name="Nguyen N."/>
            <person name="Okwuonu G."/>
            <person name="Parker D."/>
            <person name="Richards S."/>
            <person name="Ruiz S.J."/>
            <person name="Santibanez J."/>
            <person name="Savard J."/>
            <person name="Scherer S.E."/>
            <person name="Schneider B."/>
            <person name="Sodergren E."/>
            <person name="Tautz D."/>
            <person name="Vattahil S."/>
            <person name="Villasana D."/>
            <person name="White C.S."/>
            <person name="Wright R."/>
            <person name="Park Y."/>
            <person name="Beeman R.W."/>
            <person name="Lord J."/>
            <person name="Oppert B."/>
            <person name="Lorenzen M."/>
            <person name="Brown S."/>
            <person name="Wang L."/>
            <person name="Savard J."/>
            <person name="Tautz D."/>
            <person name="Richards S."/>
            <person name="Weinstock G."/>
            <person name="Gibbs R.A."/>
            <person name="Liu Y."/>
            <person name="Worley K."/>
            <person name="Weinstock G."/>
            <person name="Elsik C.G."/>
            <person name="Reese J.T."/>
            <person name="Elhaik E."/>
            <person name="Landan G."/>
            <person name="Graur D."/>
            <person name="Arensburger P."/>
            <person name="Atkinson P."/>
            <person name="Beeman R.W."/>
            <person name="Beidler J."/>
            <person name="Brown S.J."/>
            <person name="Demuth J.P."/>
            <person name="Drury D.W."/>
            <person name="Du Y.Z."/>
            <person name="Fujiwara H."/>
            <person name="Lorenzen M."/>
            <person name="Maselli V."/>
            <person name="Osanai M."/>
            <person name="Park Y."/>
            <person name="Robertson H.M."/>
            <person name="Tu Z."/>
            <person name="Wang J.J."/>
            <person name="Wang S."/>
            <person name="Richards S."/>
            <person name="Song H."/>
            <person name="Zhang L."/>
            <person name="Sodergren E."/>
            <person name="Werner D."/>
            <person name="Stanke M."/>
            <person name="Morgenstern B."/>
            <person name="Solovyev V."/>
            <person name="Kosarev P."/>
            <person name="Brown G."/>
            <person name="Chen H.C."/>
            <person name="Ermolaeva O."/>
            <person name="Hlavina W."/>
            <person name="Kapustin Y."/>
            <person name="Kiryutin B."/>
            <person name="Kitts P."/>
            <person name="Maglott D."/>
            <person name="Pruitt K."/>
            <person name="Sapojnikov V."/>
            <person name="Souvorov A."/>
            <person name="Mackey A.J."/>
            <person name="Waterhouse R.M."/>
            <person name="Wyder S."/>
            <person name="Zdobnov E.M."/>
            <person name="Zdobnov E.M."/>
            <person name="Wyder S."/>
            <person name="Kriventseva E.V."/>
            <person name="Kadowaki T."/>
            <person name="Bork P."/>
            <person name="Aranda M."/>
            <person name="Bao R."/>
            <person name="Beermann A."/>
            <person name="Berns N."/>
            <person name="Bolognesi R."/>
            <person name="Bonneton F."/>
            <person name="Bopp D."/>
            <person name="Brown S.J."/>
            <person name="Bucher G."/>
            <person name="Butts T."/>
            <person name="Chaumot A."/>
            <person name="Denell R.E."/>
            <person name="Ferrier D.E."/>
            <person name="Friedrich M."/>
            <person name="Gordon C.M."/>
            <person name="Jindra M."/>
            <person name="Klingler M."/>
            <person name="Lan Q."/>
            <person name="Lattorff H.M."/>
            <person name="Laudet V."/>
            <person name="von Levetsow C."/>
            <person name="Liu Z."/>
            <person name="Lutz R."/>
            <person name="Lynch J.A."/>
            <person name="da Fonseca R.N."/>
            <person name="Posnien N."/>
            <person name="Reuter R."/>
            <person name="Roth S."/>
            <person name="Savard J."/>
            <person name="Schinko J.B."/>
            <person name="Schmitt C."/>
            <person name="Schoppmeier M."/>
            <person name="Schroder R."/>
            <person name="Shippy T.D."/>
            <person name="Simonnet F."/>
            <person name="Marques-Souza H."/>
            <person name="Tautz D."/>
            <person name="Tomoyasu Y."/>
            <person name="Trauner J."/>
            <person name="Van der Zee M."/>
            <person name="Vervoort M."/>
            <person name="Wittkopp N."/>
            <person name="Wimmer E.A."/>
            <person name="Yang X."/>
            <person name="Jones A.K."/>
            <person name="Sattelle D.B."/>
            <person name="Ebert P.R."/>
            <person name="Nelson D."/>
            <person name="Scott J.G."/>
            <person name="Beeman R.W."/>
            <person name="Muthukrishnan S."/>
            <person name="Kramer K.J."/>
            <person name="Arakane Y."/>
            <person name="Beeman R.W."/>
            <person name="Zhu Q."/>
            <person name="Hogenkamp D."/>
            <person name="Dixit R."/>
            <person name="Oppert B."/>
            <person name="Jiang H."/>
            <person name="Zou Z."/>
            <person name="Marshall J."/>
            <person name="Elpidina E."/>
            <person name="Vinokurov K."/>
            <person name="Oppert C."/>
            <person name="Zou Z."/>
            <person name="Evans J."/>
            <person name="Lu Z."/>
            <person name="Zhao P."/>
            <person name="Sumathipala N."/>
            <person name="Altincicek B."/>
            <person name="Vilcinskas A."/>
            <person name="Williams M."/>
            <person name="Hultmark D."/>
            <person name="Hetru C."/>
            <person name="Jiang H."/>
            <person name="Grimmelikhuijzen C.J."/>
            <person name="Hauser F."/>
            <person name="Cazzamali G."/>
            <person name="Williamson M."/>
            <person name="Park Y."/>
            <person name="Li B."/>
            <person name="Tanaka Y."/>
            <person name="Predel R."/>
            <person name="Neupert S."/>
            <person name="Schachtner J."/>
            <person name="Verleyen P."/>
            <person name="Raible F."/>
            <person name="Bork P."/>
            <person name="Friedrich M."/>
            <person name="Walden K.K."/>
            <person name="Robertson H.M."/>
            <person name="Angeli S."/>
            <person name="Foret S."/>
            <person name="Bucher G."/>
            <person name="Schuetz S."/>
            <person name="Maleszka R."/>
            <person name="Wimmer E.A."/>
            <person name="Beeman R.W."/>
            <person name="Lorenzen M."/>
            <person name="Tomoyasu Y."/>
            <person name="Miller S.C."/>
            <person name="Grossmann D."/>
            <person name="Bucher G."/>
        </authorList>
    </citation>
    <scope>NUCLEOTIDE SEQUENCE [LARGE SCALE GENOMIC DNA]</scope>
    <source>
        <strain evidence="2 3">Georgia GA2</strain>
    </source>
</reference>
<keyword evidence="3" id="KW-1185">Reference proteome</keyword>
<proteinExistence type="predicted"/>
<organism evidence="2 3">
    <name type="scientific">Tribolium castaneum</name>
    <name type="common">Red flour beetle</name>
    <dbReference type="NCBI Taxonomy" id="7070"/>
    <lineage>
        <taxon>Eukaryota</taxon>
        <taxon>Metazoa</taxon>
        <taxon>Ecdysozoa</taxon>
        <taxon>Arthropoda</taxon>
        <taxon>Hexapoda</taxon>
        <taxon>Insecta</taxon>
        <taxon>Pterygota</taxon>
        <taxon>Neoptera</taxon>
        <taxon>Endopterygota</taxon>
        <taxon>Coleoptera</taxon>
        <taxon>Polyphaga</taxon>
        <taxon>Cucujiformia</taxon>
        <taxon>Tenebrionidae</taxon>
        <taxon>Tenebrionidae incertae sedis</taxon>
        <taxon>Tribolium</taxon>
    </lineage>
</organism>
<keyword evidence="1" id="KW-0812">Transmembrane</keyword>
<dbReference type="Proteomes" id="UP000007266">
    <property type="component" value="Linkage group 4"/>
</dbReference>
<keyword evidence="1" id="KW-0472">Membrane</keyword>
<protein>
    <submittedName>
        <fullName evidence="2">Uncharacterized protein</fullName>
    </submittedName>
</protein>
<evidence type="ECO:0000256" key="1">
    <source>
        <dbReference type="SAM" id="Phobius"/>
    </source>
</evidence>
<dbReference type="InParanoid" id="D1ZZV7"/>
<reference evidence="2 3" key="2">
    <citation type="journal article" date="2010" name="Nucleic Acids Res.">
        <title>BeetleBase in 2010: revisions to provide comprehensive genomic information for Tribolium castaneum.</title>
        <authorList>
            <person name="Kim H.S."/>
            <person name="Murphy T."/>
            <person name="Xia J."/>
            <person name="Caragea D."/>
            <person name="Park Y."/>
            <person name="Beeman R.W."/>
            <person name="Lorenzen M.D."/>
            <person name="Butcher S."/>
            <person name="Manak J.R."/>
            <person name="Brown S.J."/>
        </authorList>
    </citation>
    <scope>GENOME REANNOTATION</scope>
    <source>
        <strain evidence="2 3">Georgia GA2</strain>
    </source>
</reference>
<name>D1ZZV7_TRICA</name>
<dbReference type="HOGENOM" id="CLU_1637595_0_0_1"/>
<sequence>MLTPVRRHGGDWCRSTLTHTPNQQSHGWILRRIATFDAVILPSVDVHRQGRRSRRRTRRPRIDPVGLLRSARSSFDSTLRAVLESGFVAKHPLPHKQSIASAVALYQQIALRRDHNAVCFSFVFPVFCDLVTVSFSFFLVWWLFRWNPSRRGSDTECRAFSG</sequence>
<gene>
    <name evidence="2" type="primary">AUGUSTUS-3.0.2_08112</name>
    <name evidence="2" type="ORF">TcasGA2_TC008112</name>
</gene>
<evidence type="ECO:0000313" key="2">
    <source>
        <dbReference type="EMBL" id="EFA02426.1"/>
    </source>
</evidence>
<accession>D1ZZV7</accession>
<dbReference type="EMBL" id="KQ971338">
    <property type="protein sequence ID" value="EFA02426.1"/>
    <property type="molecule type" value="Genomic_DNA"/>
</dbReference>